<proteinExistence type="predicted"/>
<dbReference type="EMBL" id="JALZ01000029">
    <property type="protein sequence ID" value="ETX13335.1"/>
    <property type="molecule type" value="Genomic_DNA"/>
</dbReference>
<dbReference type="eggNOG" id="ENOG502Z9CA">
    <property type="taxonomic scope" value="Bacteria"/>
</dbReference>
<feature type="domain" description="DUF6915" evidence="1">
    <location>
        <begin position="2"/>
        <end position="104"/>
    </location>
</feature>
<protein>
    <recommendedName>
        <fullName evidence="1">DUF6915 domain-containing protein</fullName>
    </recommendedName>
</protein>
<dbReference type="Proteomes" id="UP000022447">
    <property type="component" value="Unassembled WGS sequence"/>
</dbReference>
<organism evidence="2 3">
    <name type="scientific">Roseivivax halodurans JCM 10272</name>
    <dbReference type="NCBI Taxonomy" id="1449350"/>
    <lineage>
        <taxon>Bacteria</taxon>
        <taxon>Pseudomonadati</taxon>
        <taxon>Pseudomonadota</taxon>
        <taxon>Alphaproteobacteria</taxon>
        <taxon>Rhodobacterales</taxon>
        <taxon>Roseobacteraceae</taxon>
        <taxon>Roseivivax</taxon>
    </lineage>
</organism>
<dbReference type="STRING" id="1449350.OCH239_10860"/>
<dbReference type="OrthoDB" id="68427at2"/>
<comment type="caution">
    <text evidence="2">The sequence shown here is derived from an EMBL/GenBank/DDBJ whole genome shotgun (WGS) entry which is preliminary data.</text>
</comment>
<evidence type="ECO:0000313" key="3">
    <source>
        <dbReference type="Proteomes" id="UP000022447"/>
    </source>
</evidence>
<evidence type="ECO:0000259" key="1">
    <source>
        <dbReference type="Pfam" id="PF21866"/>
    </source>
</evidence>
<dbReference type="RefSeq" id="WP_037265312.1">
    <property type="nucleotide sequence ID" value="NZ_JALZ01000029.1"/>
</dbReference>
<dbReference type="InterPro" id="IPR054061">
    <property type="entry name" value="DUF6915"/>
</dbReference>
<gene>
    <name evidence="2" type="ORF">OCH239_10860</name>
</gene>
<name>X7EBV0_9RHOB</name>
<evidence type="ECO:0000313" key="2">
    <source>
        <dbReference type="EMBL" id="ETX13335.1"/>
    </source>
</evidence>
<dbReference type="PATRIC" id="fig|1449350.3.peg.3495"/>
<reference evidence="2 3" key="1">
    <citation type="submission" date="2014-01" db="EMBL/GenBank/DDBJ databases">
        <title>Roseivivax halodurans JCM 10272 Genome Sequencing.</title>
        <authorList>
            <person name="Lai Q."/>
            <person name="Li G."/>
            <person name="Shao Z."/>
        </authorList>
    </citation>
    <scope>NUCLEOTIDE SEQUENCE [LARGE SCALE GENOMIC DNA]</scope>
    <source>
        <strain evidence="2 3">JCM 10272</strain>
    </source>
</reference>
<dbReference type="AlphaFoldDB" id="X7EBV0"/>
<dbReference type="Pfam" id="PF21866">
    <property type="entry name" value="DUF6915"/>
    <property type="match status" value="1"/>
</dbReference>
<keyword evidence="3" id="KW-1185">Reference proteome</keyword>
<sequence length="162" mass="18087">MSHPYHHAQSSARKYGGVPEDYLEIHSWFDGSKSQMANFRHRALRHHAFGIFEMEALFGTTLVNSAGKAIPTRFIGEQHVREDCGGIIPSAQDWLRGIPSKPWMNVGRLADDIVRVPMGEAPDLSVETWRAAVAACETTLGHRDWADRIETMLTGQSAPISY</sequence>
<accession>X7EBV0</accession>